<keyword evidence="1" id="KW-0472">Membrane</keyword>
<feature type="transmembrane region" description="Helical" evidence="1">
    <location>
        <begin position="229"/>
        <end position="252"/>
    </location>
</feature>
<sequence length="258" mass="27782">MNSYWKRICLIFLINFFCTFFIANAEEGVVGLPGDANPTANNTLVNGDRCCLGIISGQTEKCLYSIETTQSCKPSEKLISNGCIDLKNGNAYPACSASSFKSMTPTSDTSTISKEPEAKKSFCCDCSKKGGSVETVTPEEGATAKCSCSATPEPGECNKVLEDLKKEAKDGLNKAGFYTGKKGVIQIIGKVTNFLIFPIGAIMMALYIWAGFLWMTAQGNSENISTAKSILVWTTLGVVATLASYLIVQFVFKNIIQI</sequence>
<protein>
    <submittedName>
        <fullName evidence="3">Uncharacterized protein</fullName>
    </submittedName>
</protein>
<evidence type="ECO:0000313" key="3">
    <source>
        <dbReference type="EMBL" id="OGH90167.1"/>
    </source>
</evidence>
<comment type="caution">
    <text evidence="3">The sequence shown here is derived from an EMBL/GenBank/DDBJ whole genome shotgun (WGS) entry which is preliminary data.</text>
</comment>
<feature type="chain" id="PRO_5009525904" evidence="2">
    <location>
        <begin position="26"/>
        <end position="258"/>
    </location>
</feature>
<keyword evidence="1" id="KW-1133">Transmembrane helix</keyword>
<dbReference type="EMBL" id="MFRC01000006">
    <property type="protein sequence ID" value="OGH90167.1"/>
    <property type="molecule type" value="Genomic_DNA"/>
</dbReference>
<keyword evidence="1" id="KW-0812">Transmembrane</keyword>
<feature type="signal peptide" evidence="2">
    <location>
        <begin position="1"/>
        <end position="25"/>
    </location>
</feature>
<accession>A0A1F6P1Y4</accession>
<keyword evidence="2" id="KW-0732">Signal</keyword>
<evidence type="ECO:0000256" key="2">
    <source>
        <dbReference type="SAM" id="SignalP"/>
    </source>
</evidence>
<reference evidence="3 4" key="1">
    <citation type="journal article" date="2016" name="Nat. Commun.">
        <title>Thousands of microbial genomes shed light on interconnected biogeochemical processes in an aquifer system.</title>
        <authorList>
            <person name="Anantharaman K."/>
            <person name="Brown C.T."/>
            <person name="Hug L.A."/>
            <person name="Sharon I."/>
            <person name="Castelle C.J."/>
            <person name="Probst A.J."/>
            <person name="Thomas B.C."/>
            <person name="Singh A."/>
            <person name="Wilkins M.J."/>
            <person name="Karaoz U."/>
            <person name="Brodie E.L."/>
            <person name="Williams K.H."/>
            <person name="Hubbard S.S."/>
            <person name="Banfield J.F."/>
        </authorList>
    </citation>
    <scope>NUCLEOTIDE SEQUENCE [LARGE SCALE GENOMIC DNA]</scope>
</reference>
<feature type="transmembrane region" description="Helical" evidence="1">
    <location>
        <begin position="194"/>
        <end position="217"/>
    </location>
</feature>
<name>A0A1F6P1Y4_9BACT</name>
<gene>
    <name evidence="3" type="ORF">A2537_03705</name>
</gene>
<proteinExistence type="predicted"/>
<dbReference type="AlphaFoldDB" id="A0A1F6P1Y4"/>
<organism evidence="3 4">
    <name type="scientific">Candidatus Magasanikbacteria bacterium RIFOXYD2_FULL_36_9</name>
    <dbReference type="NCBI Taxonomy" id="1798707"/>
    <lineage>
        <taxon>Bacteria</taxon>
        <taxon>Candidatus Magasanikiibacteriota</taxon>
    </lineage>
</organism>
<evidence type="ECO:0000256" key="1">
    <source>
        <dbReference type="SAM" id="Phobius"/>
    </source>
</evidence>
<evidence type="ECO:0000313" key="4">
    <source>
        <dbReference type="Proteomes" id="UP000178490"/>
    </source>
</evidence>
<dbReference type="Proteomes" id="UP000178490">
    <property type="component" value="Unassembled WGS sequence"/>
</dbReference>